<name>A0A0P0GHK8_9BACE</name>
<proteinExistence type="predicted"/>
<dbReference type="Pfam" id="PF11188">
    <property type="entry name" value="DUF2975"/>
    <property type="match status" value="1"/>
</dbReference>
<evidence type="ECO:0000313" key="7">
    <source>
        <dbReference type="EMBL" id="RGS37473.1"/>
    </source>
</evidence>
<dbReference type="EMBL" id="VVYW01000008">
    <property type="protein sequence ID" value="KAA5408901.1"/>
    <property type="molecule type" value="Genomic_DNA"/>
</dbReference>
<feature type="transmembrane region" description="Helical" evidence="1">
    <location>
        <begin position="103"/>
        <end position="127"/>
    </location>
</feature>
<keyword evidence="1" id="KW-1133">Transmembrane helix</keyword>
<dbReference type="EMBL" id="QRVJ01000006">
    <property type="protein sequence ID" value="RGS37473.1"/>
    <property type="molecule type" value="Genomic_DNA"/>
</dbReference>
<feature type="transmembrane region" description="Helical" evidence="1">
    <location>
        <begin position="147"/>
        <end position="166"/>
    </location>
</feature>
<accession>A0A0P0GHK8</accession>
<feature type="transmembrane region" description="Helical" evidence="1">
    <location>
        <begin position="186"/>
        <end position="208"/>
    </location>
</feature>
<evidence type="ECO:0000313" key="10">
    <source>
        <dbReference type="Proteomes" id="UP000325055"/>
    </source>
</evidence>
<evidence type="ECO:0000313" key="9">
    <source>
        <dbReference type="Proteomes" id="UP000283341"/>
    </source>
</evidence>
<dbReference type="Proteomes" id="UP000061809">
    <property type="component" value="Chromosome"/>
</dbReference>
<evidence type="ECO:0000256" key="1">
    <source>
        <dbReference type="SAM" id="Phobius"/>
    </source>
</evidence>
<evidence type="ECO:0000313" key="5">
    <source>
        <dbReference type="EMBL" id="MDE8694344.1"/>
    </source>
</evidence>
<dbReference type="EMBL" id="JAVSNH010000002">
    <property type="protein sequence ID" value="MDT4514033.1"/>
    <property type="molecule type" value="Genomic_DNA"/>
</dbReference>
<sequence length="218" mass="24196">MKRRLNILCVIVLLVLGYSVLETTYYVGLGIKAGIEKGFDSKIDAKAKEEISNVQVVQLVPKDLGGDILIDSVYNEKTGEYVPAAYGQMIVSVNTQPSVLSRIVSLLILILNYVAIVWAVVLFIRLIVSINKSDIFNWKNVRRLRRLGVLLIIGFVCTFLLAFLSFHNVEKVFSVTGYSLSMADMVHITSLVLGISALIVAEVFAIGLKMKEEQELTI</sequence>
<protein>
    <submittedName>
        <fullName evidence="3">DUF2975 domain-containing protein</fullName>
    </submittedName>
</protein>
<dbReference type="RefSeq" id="WP_022209706.1">
    <property type="nucleotide sequence ID" value="NZ_CAXKYC010000014.1"/>
</dbReference>
<dbReference type="Proteomes" id="UP000482653">
    <property type="component" value="Unassembled WGS sequence"/>
</dbReference>
<reference evidence="2 8" key="1">
    <citation type="journal article" date="2015" name="Science">
        <title>Genetic determinants of in vivo fitness and diet responsiveness in multiple human gut Bacteroides.</title>
        <authorList>
            <person name="Wu M."/>
            <person name="McNulty N.P."/>
            <person name="Rodionov D.A."/>
            <person name="Khoroshkin M.S."/>
            <person name="Griffin N.W."/>
            <person name="Cheng J."/>
            <person name="Latreille P."/>
            <person name="Kerstetter R.A."/>
            <person name="Terrapon N."/>
            <person name="Henrissat B."/>
            <person name="Osterman A.L."/>
            <person name="Gordon J.I."/>
        </authorList>
    </citation>
    <scope>NUCLEOTIDE SEQUENCE [LARGE SCALE GENOMIC DNA]</scope>
    <source>
        <strain evidence="2 8">WH2</strain>
    </source>
</reference>
<evidence type="ECO:0000313" key="8">
    <source>
        <dbReference type="Proteomes" id="UP000061809"/>
    </source>
</evidence>
<dbReference type="PATRIC" id="fig|246787.4.peg.3399"/>
<dbReference type="EMBL" id="VVYX01000003">
    <property type="protein sequence ID" value="KAA5422010.1"/>
    <property type="molecule type" value="Genomic_DNA"/>
</dbReference>
<evidence type="ECO:0000313" key="4">
    <source>
        <dbReference type="EMBL" id="KAA5422010.1"/>
    </source>
</evidence>
<gene>
    <name evidence="2" type="ORF">BcellWH2_03283</name>
    <name evidence="7" type="ORF">DWX97_10095</name>
    <name evidence="3" type="ORF">F2Y86_10675</name>
    <name evidence="4" type="ORF">F2Y87_02540</name>
    <name evidence="5" type="ORF">PZH42_09515</name>
    <name evidence="6" type="ORF">RO785_24005</name>
</gene>
<dbReference type="EMBL" id="CP012801">
    <property type="protein sequence ID" value="ALJ60517.1"/>
    <property type="molecule type" value="Genomic_DNA"/>
</dbReference>
<reference evidence="7 9" key="2">
    <citation type="submission" date="2018-08" db="EMBL/GenBank/DDBJ databases">
        <title>A genome reference for cultivated species of the human gut microbiota.</title>
        <authorList>
            <person name="Zou Y."/>
            <person name="Xue W."/>
            <person name="Luo G."/>
        </authorList>
    </citation>
    <scope>NUCLEOTIDE SEQUENCE [LARGE SCALE GENOMIC DNA]</scope>
    <source>
        <strain evidence="7 9">AF22-3AC</strain>
    </source>
</reference>
<reference evidence="10 11" key="3">
    <citation type="journal article" date="2019" name="Nat. Med.">
        <title>A library of human gut bacterial isolates paired with longitudinal multiomics data enables mechanistic microbiome research.</title>
        <authorList>
            <person name="Poyet M."/>
            <person name="Groussin M."/>
            <person name="Gibbons S.M."/>
            <person name="Avila-Pacheco J."/>
            <person name="Jiang X."/>
            <person name="Kearney S.M."/>
            <person name="Perrotta A.R."/>
            <person name="Berdy B."/>
            <person name="Zhao S."/>
            <person name="Lieberman T.D."/>
            <person name="Swanson P.K."/>
            <person name="Smith M."/>
            <person name="Roesemann S."/>
            <person name="Alexander J.E."/>
            <person name="Rich S.A."/>
            <person name="Livny J."/>
            <person name="Vlamakis H."/>
            <person name="Clish C."/>
            <person name="Bullock K."/>
            <person name="Deik A."/>
            <person name="Scott J."/>
            <person name="Pierce K.A."/>
            <person name="Xavier R.J."/>
            <person name="Alm E.J."/>
        </authorList>
    </citation>
    <scope>NUCLEOTIDE SEQUENCE [LARGE SCALE GENOMIC DNA]</scope>
    <source>
        <strain evidence="3 10">BIOML-A7</strain>
        <strain evidence="4 11">BIOML-A8</strain>
    </source>
</reference>
<evidence type="ECO:0000313" key="2">
    <source>
        <dbReference type="EMBL" id="ALJ60517.1"/>
    </source>
</evidence>
<evidence type="ECO:0000313" key="11">
    <source>
        <dbReference type="Proteomes" id="UP000482653"/>
    </source>
</evidence>
<reference evidence="6" key="5">
    <citation type="submission" date="2023-08" db="EMBL/GenBank/DDBJ databases">
        <title>Reintroducing virulent viruses to syntetic microbiomes.</title>
        <authorList>
            <person name="Wilde J."/>
            <person name="Boyes R."/>
            <person name="Robinson A.V."/>
            <person name="Daisley B.A."/>
            <person name="Allen-Vercoe E."/>
        </authorList>
    </citation>
    <scope>NUCLEOTIDE SEQUENCE</scope>
    <source>
        <strain evidence="6">225I_12FAA</strain>
    </source>
</reference>
<dbReference type="Proteomes" id="UP000325055">
    <property type="component" value="Unassembled WGS sequence"/>
</dbReference>
<dbReference type="AlphaFoldDB" id="A0A0P0GHK8"/>
<dbReference type="Proteomes" id="UP000283341">
    <property type="component" value="Unassembled WGS sequence"/>
</dbReference>
<dbReference type="Proteomes" id="UP001266995">
    <property type="component" value="Unassembled WGS sequence"/>
</dbReference>
<organism evidence="2 8">
    <name type="scientific">Bacteroides cellulosilyticus</name>
    <dbReference type="NCBI Taxonomy" id="246787"/>
    <lineage>
        <taxon>Bacteria</taxon>
        <taxon>Pseudomonadati</taxon>
        <taxon>Bacteroidota</taxon>
        <taxon>Bacteroidia</taxon>
        <taxon>Bacteroidales</taxon>
        <taxon>Bacteroidaceae</taxon>
        <taxon>Bacteroides</taxon>
    </lineage>
</organism>
<dbReference type="EMBL" id="JARFID010000007">
    <property type="protein sequence ID" value="MDE8694344.1"/>
    <property type="molecule type" value="Genomic_DNA"/>
</dbReference>
<keyword evidence="1" id="KW-0472">Membrane</keyword>
<evidence type="ECO:0000313" key="3">
    <source>
        <dbReference type="EMBL" id="KAA5408901.1"/>
    </source>
</evidence>
<dbReference type="InterPro" id="IPR021354">
    <property type="entry name" value="DUF2975"/>
</dbReference>
<keyword evidence="1" id="KW-0812">Transmembrane</keyword>
<evidence type="ECO:0000313" key="6">
    <source>
        <dbReference type="EMBL" id="MDT4514033.1"/>
    </source>
</evidence>
<dbReference type="Proteomes" id="UP001221924">
    <property type="component" value="Unassembled WGS sequence"/>
</dbReference>
<dbReference type="KEGG" id="bcel:BcellWH2_03283"/>
<reference evidence="5" key="4">
    <citation type="submission" date="2023-03" db="EMBL/GenBank/DDBJ databases">
        <title>DFI Biobank Strains.</title>
        <authorList>
            <person name="Mostad J."/>
            <person name="Paddock L."/>
            <person name="Medina S."/>
            <person name="Waligurski E."/>
            <person name="Barat B."/>
            <person name="Smith R."/>
            <person name="Burgo V."/>
            <person name="Metcalfe C."/>
            <person name="Woodson C."/>
            <person name="Sundararajan A."/>
            <person name="Ramaswamy R."/>
            <person name="Lin H."/>
            <person name="Pamer E.G."/>
        </authorList>
    </citation>
    <scope>NUCLEOTIDE SEQUENCE</scope>
    <source>
        <strain evidence="5">DFI.9.5</strain>
    </source>
</reference>